<dbReference type="InterPro" id="IPR036938">
    <property type="entry name" value="PAP2/HPO_sf"/>
</dbReference>
<evidence type="ECO:0000313" key="2">
    <source>
        <dbReference type="EMBL" id="EEH59411.1"/>
    </source>
</evidence>
<feature type="non-terminal residue" evidence="2">
    <location>
        <position position="145"/>
    </location>
</feature>
<dbReference type="OrthoDB" id="1716650at2759"/>
<dbReference type="STRING" id="564608.C1MKQ1"/>
<dbReference type="RefSeq" id="XP_003056035.1">
    <property type="nucleotide sequence ID" value="XM_003055989.1"/>
</dbReference>
<keyword evidence="1" id="KW-0812">Transmembrane</keyword>
<dbReference type="AlphaFoldDB" id="C1MKQ1"/>
<dbReference type="eggNOG" id="ENOG502QPKC">
    <property type="taxonomic scope" value="Eukaryota"/>
</dbReference>
<dbReference type="GeneID" id="9681720"/>
<organism evidence="3">
    <name type="scientific">Micromonas pusilla (strain CCMP1545)</name>
    <name type="common">Picoplanktonic green alga</name>
    <dbReference type="NCBI Taxonomy" id="564608"/>
    <lineage>
        <taxon>Eukaryota</taxon>
        <taxon>Viridiplantae</taxon>
        <taxon>Chlorophyta</taxon>
        <taxon>Mamiellophyceae</taxon>
        <taxon>Mamiellales</taxon>
        <taxon>Mamiellaceae</taxon>
        <taxon>Micromonas</taxon>
    </lineage>
</organism>
<evidence type="ECO:0000313" key="3">
    <source>
        <dbReference type="Proteomes" id="UP000001876"/>
    </source>
</evidence>
<dbReference type="SUPFAM" id="SSF48317">
    <property type="entry name" value="Acid phosphatase/Vanadium-dependent haloperoxidase"/>
    <property type="match status" value="1"/>
</dbReference>
<gene>
    <name evidence="2" type="ORF">MICPUCDRAFT_8364</name>
</gene>
<evidence type="ECO:0000256" key="1">
    <source>
        <dbReference type="SAM" id="Phobius"/>
    </source>
</evidence>
<keyword evidence="1" id="KW-1133">Transmembrane helix</keyword>
<dbReference type="PANTHER" id="PTHR31446:SF29">
    <property type="entry name" value="ACID PHOSPHATASE_VANADIUM-DEPENDENT HALOPEROXIDASE-RELATED PROTEIN"/>
    <property type="match status" value="1"/>
</dbReference>
<dbReference type="PANTHER" id="PTHR31446">
    <property type="entry name" value="ACID PHOSPHATASE/VANADIUM-DEPENDENT HALOPEROXIDASE-RELATED PROTEIN"/>
    <property type="match status" value="1"/>
</dbReference>
<dbReference type="OMA" id="AMGVRRH"/>
<feature type="transmembrane region" description="Helical" evidence="1">
    <location>
        <begin position="78"/>
        <end position="95"/>
    </location>
</feature>
<feature type="non-terminal residue" evidence="2">
    <location>
        <position position="1"/>
    </location>
</feature>
<sequence length="145" mass="15745">SVGAVGSALTDLSGNLIFMCAFWSWLTAQLMKYFTAFYRENAWDWRVMFDSGGMPSSHTALVVGLTTAIAYQYGLGSALFPLSLAFSLIVMYDAAGVRRHAGKQAEVLNKILDDMFHGQPISDRKLKEVLGHSPLQVLAGAVLGV</sequence>
<reference evidence="2 3" key="1">
    <citation type="journal article" date="2009" name="Science">
        <title>Green evolution and dynamic adaptations revealed by genomes of the marine picoeukaryotes Micromonas.</title>
        <authorList>
            <person name="Worden A.Z."/>
            <person name="Lee J.H."/>
            <person name="Mock T."/>
            <person name="Rouze P."/>
            <person name="Simmons M.P."/>
            <person name="Aerts A.L."/>
            <person name="Allen A.E."/>
            <person name="Cuvelier M.L."/>
            <person name="Derelle E."/>
            <person name="Everett M.V."/>
            <person name="Foulon E."/>
            <person name="Grimwood J."/>
            <person name="Gundlach H."/>
            <person name="Henrissat B."/>
            <person name="Napoli C."/>
            <person name="McDonald S.M."/>
            <person name="Parker M.S."/>
            <person name="Rombauts S."/>
            <person name="Salamov A."/>
            <person name="Von Dassow P."/>
            <person name="Badger J.H."/>
            <person name="Coutinho P.M."/>
            <person name="Demir E."/>
            <person name="Dubchak I."/>
            <person name="Gentemann C."/>
            <person name="Eikrem W."/>
            <person name="Gready J.E."/>
            <person name="John U."/>
            <person name="Lanier W."/>
            <person name="Lindquist E.A."/>
            <person name="Lucas S."/>
            <person name="Mayer K.F."/>
            <person name="Moreau H."/>
            <person name="Not F."/>
            <person name="Otillar R."/>
            <person name="Panaud O."/>
            <person name="Pangilinan J."/>
            <person name="Paulsen I."/>
            <person name="Piegu B."/>
            <person name="Poliakov A."/>
            <person name="Robbens S."/>
            <person name="Schmutz J."/>
            <person name="Toulza E."/>
            <person name="Wyss T."/>
            <person name="Zelensky A."/>
            <person name="Zhou K."/>
            <person name="Armbrust E.V."/>
            <person name="Bhattacharya D."/>
            <person name="Goodenough U.W."/>
            <person name="Van de Peer Y."/>
            <person name="Grigoriev I.V."/>
        </authorList>
    </citation>
    <scope>NUCLEOTIDE SEQUENCE [LARGE SCALE GENOMIC DNA]</scope>
    <source>
        <strain evidence="2 3">CCMP1545</strain>
    </source>
</reference>
<keyword evidence="1" id="KW-0472">Membrane</keyword>
<name>C1MKQ1_MICPC</name>
<proteinExistence type="predicted"/>
<dbReference type="InterPro" id="IPR003832">
    <property type="entry name" value="DUF212"/>
</dbReference>
<dbReference type="KEGG" id="mpp:MICPUCDRAFT_8364"/>
<dbReference type="Pfam" id="PF02681">
    <property type="entry name" value="DUF212"/>
    <property type="match status" value="1"/>
</dbReference>
<dbReference type="EMBL" id="GG663736">
    <property type="protein sequence ID" value="EEH59411.1"/>
    <property type="molecule type" value="Genomic_DNA"/>
</dbReference>
<accession>C1MKQ1</accession>
<keyword evidence="3" id="KW-1185">Reference proteome</keyword>
<feature type="transmembrane region" description="Helical" evidence="1">
    <location>
        <begin position="12"/>
        <end position="31"/>
    </location>
</feature>
<protein>
    <submittedName>
        <fullName evidence="2">Predicted protein</fullName>
    </submittedName>
</protein>
<dbReference type="Proteomes" id="UP000001876">
    <property type="component" value="Unassembled WGS sequence"/>
</dbReference>